<dbReference type="GO" id="GO:0005737">
    <property type="term" value="C:cytoplasm"/>
    <property type="evidence" value="ECO:0007669"/>
    <property type="project" value="TreeGrafter"/>
</dbReference>
<dbReference type="SUPFAM" id="SSF56112">
    <property type="entry name" value="Protein kinase-like (PK-like)"/>
    <property type="match status" value="1"/>
</dbReference>
<dbReference type="Proteomes" id="UP000566819">
    <property type="component" value="Unassembled WGS sequence"/>
</dbReference>
<dbReference type="FunFam" id="1.10.510.10:FF:000434">
    <property type="entry name" value="Serine/threonine protein kinase"/>
    <property type="match status" value="1"/>
</dbReference>
<feature type="compositionally biased region" description="Basic residues" evidence="8">
    <location>
        <begin position="867"/>
        <end position="876"/>
    </location>
</feature>
<evidence type="ECO:0000256" key="5">
    <source>
        <dbReference type="ARBA" id="ARBA00022942"/>
    </source>
</evidence>
<protein>
    <recommendedName>
        <fullName evidence="9">Protein kinase domain-containing protein</fullName>
    </recommendedName>
</protein>
<dbReference type="PROSITE" id="PS00854">
    <property type="entry name" value="PROTEASOME_BETA_1"/>
    <property type="match status" value="1"/>
</dbReference>
<evidence type="ECO:0000256" key="4">
    <source>
        <dbReference type="ARBA" id="ARBA00022840"/>
    </source>
</evidence>
<feature type="compositionally biased region" description="Polar residues" evidence="8">
    <location>
        <begin position="841"/>
        <end position="851"/>
    </location>
</feature>
<feature type="compositionally biased region" description="Low complexity" evidence="8">
    <location>
        <begin position="857"/>
        <end position="866"/>
    </location>
</feature>
<feature type="compositionally biased region" description="Low complexity" evidence="8">
    <location>
        <begin position="877"/>
        <end position="896"/>
    </location>
</feature>
<dbReference type="PROSITE" id="PS00107">
    <property type="entry name" value="PROTEIN_KINASE_ATP"/>
    <property type="match status" value="1"/>
</dbReference>
<gene>
    <name evidence="10" type="ORF">G7Y89_g7476</name>
</gene>
<dbReference type="Gene3D" id="3.60.20.10">
    <property type="entry name" value="Glutamine Phosphoribosylpyrophosphate, subunit 1, domain 1"/>
    <property type="match status" value="1"/>
</dbReference>
<dbReference type="GO" id="GO:0005524">
    <property type="term" value="F:ATP binding"/>
    <property type="evidence" value="ECO:0007669"/>
    <property type="project" value="UniProtKB-UniRule"/>
</dbReference>
<feature type="compositionally biased region" description="Polar residues" evidence="8">
    <location>
        <begin position="733"/>
        <end position="754"/>
    </location>
</feature>
<dbReference type="InterPro" id="IPR000719">
    <property type="entry name" value="Prot_kinase_dom"/>
</dbReference>
<dbReference type="GO" id="GO:0005634">
    <property type="term" value="C:nucleus"/>
    <property type="evidence" value="ECO:0007669"/>
    <property type="project" value="UniProtKB-SubCell"/>
</dbReference>
<feature type="domain" description="Protein kinase" evidence="9">
    <location>
        <begin position="295"/>
        <end position="542"/>
    </location>
</feature>
<dbReference type="InterPro" id="IPR016050">
    <property type="entry name" value="Proteasome_bsu_CS"/>
</dbReference>
<dbReference type="InterPro" id="IPR016295">
    <property type="entry name" value="Proteasome_beta4"/>
</dbReference>
<keyword evidence="11" id="KW-1185">Reference proteome</keyword>
<evidence type="ECO:0000256" key="1">
    <source>
        <dbReference type="ARBA" id="ARBA00004123"/>
    </source>
</evidence>
<evidence type="ECO:0000313" key="11">
    <source>
        <dbReference type="Proteomes" id="UP000566819"/>
    </source>
</evidence>
<dbReference type="OrthoDB" id="942095at2759"/>
<reference evidence="10 11" key="1">
    <citation type="submission" date="2020-03" db="EMBL/GenBank/DDBJ databases">
        <title>Draft Genome Sequence of Cudoniella acicularis.</title>
        <authorList>
            <person name="Buettner E."/>
            <person name="Kellner H."/>
        </authorList>
    </citation>
    <scope>NUCLEOTIDE SEQUENCE [LARGE SCALE GENOMIC DNA]</scope>
    <source>
        <strain evidence="10 11">DSM 108380</strain>
    </source>
</reference>
<dbReference type="PANTHER" id="PTHR24346">
    <property type="entry name" value="MAP/MICROTUBULE AFFINITY-REGULATING KINASE"/>
    <property type="match status" value="1"/>
</dbReference>
<keyword evidence="6" id="KW-0539">Nucleus</keyword>
<dbReference type="PROSITE" id="PS00108">
    <property type="entry name" value="PROTEIN_KINASE_ST"/>
    <property type="match status" value="1"/>
</dbReference>
<dbReference type="Gene3D" id="1.10.510.10">
    <property type="entry name" value="Transferase(Phosphotransferase) domain 1"/>
    <property type="match status" value="1"/>
</dbReference>
<feature type="compositionally biased region" description="Low complexity" evidence="8">
    <location>
        <begin position="983"/>
        <end position="996"/>
    </location>
</feature>
<feature type="binding site" evidence="7">
    <location>
        <position position="325"/>
    </location>
    <ligand>
        <name>ATP</name>
        <dbReference type="ChEBI" id="CHEBI:30616"/>
    </ligand>
</feature>
<dbReference type="GO" id="GO:0004674">
    <property type="term" value="F:protein serine/threonine kinase activity"/>
    <property type="evidence" value="ECO:0007669"/>
    <property type="project" value="TreeGrafter"/>
</dbReference>
<dbReference type="EMBL" id="JAAMPI010000527">
    <property type="protein sequence ID" value="KAF4630659.1"/>
    <property type="molecule type" value="Genomic_DNA"/>
</dbReference>
<dbReference type="PROSITE" id="PS51476">
    <property type="entry name" value="PROTEASOME_BETA_2"/>
    <property type="match status" value="1"/>
</dbReference>
<organism evidence="10 11">
    <name type="scientific">Cudoniella acicularis</name>
    <dbReference type="NCBI Taxonomy" id="354080"/>
    <lineage>
        <taxon>Eukaryota</taxon>
        <taxon>Fungi</taxon>
        <taxon>Dikarya</taxon>
        <taxon>Ascomycota</taxon>
        <taxon>Pezizomycotina</taxon>
        <taxon>Leotiomycetes</taxon>
        <taxon>Helotiales</taxon>
        <taxon>Tricladiaceae</taxon>
        <taxon>Cudoniella</taxon>
    </lineage>
</organism>
<dbReference type="GO" id="GO:0019774">
    <property type="term" value="C:proteasome core complex, beta-subunit complex"/>
    <property type="evidence" value="ECO:0007669"/>
    <property type="project" value="UniProtKB-ARBA"/>
</dbReference>
<feature type="compositionally biased region" description="Polar residues" evidence="8">
    <location>
        <begin position="767"/>
        <end position="788"/>
    </location>
</feature>
<keyword evidence="3 7" id="KW-0547">Nucleotide-binding</keyword>
<dbReference type="GO" id="GO:0035556">
    <property type="term" value="P:intracellular signal transduction"/>
    <property type="evidence" value="ECO:0007669"/>
    <property type="project" value="TreeGrafter"/>
</dbReference>
<dbReference type="PANTHER" id="PTHR24346:SF110">
    <property type="entry name" value="NON-SPECIFIC SERINE_THREONINE PROTEIN KINASE"/>
    <property type="match status" value="1"/>
</dbReference>
<dbReference type="SMART" id="SM00220">
    <property type="entry name" value="S_TKc"/>
    <property type="match status" value="1"/>
</dbReference>
<feature type="region of interest" description="Disordered" evidence="8">
    <location>
        <begin position="610"/>
        <end position="913"/>
    </location>
</feature>
<feature type="compositionally biased region" description="Basic residues" evidence="8">
    <location>
        <begin position="662"/>
        <end position="671"/>
    </location>
</feature>
<dbReference type="AlphaFoldDB" id="A0A8H4W4I5"/>
<keyword evidence="4 7" id="KW-0067">ATP-binding</keyword>
<proteinExistence type="predicted"/>
<keyword evidence="2" id="KW-0963">Cytoplasm</keyword>
<evidence type="ECO:0000256" key="7">
    <source>
        <dbReference type="PROSITE-ProRule" id="PRU10141"/>
    </source>
</evidence>
<dbReference type="CDD" id="cd14003">
    <property type="entry name" value="STKc_AMPK-like"/>
    <property type="match status" value="1"/>
</dbReference>
<dbReference type="InterPro" id="IPR008271">
    <property type="entry name" value="Ser/Thr_kinase_AS"/>
</dbReference>
<dbReference type="InterPro" id="IPR011009">
    <property type="entry name" value="Kinase-like_dom_sf"/>
</dbReference>
<feature type="region of interest" description="Disordered" evidence="8">
    <location>
        <begin position="965"/>
        <end position="1043"/>
    </location>
</feature>
<feature type="compositionally biased region" description="Pro residues" evidence="8">
    <location>
        <begin position="1033"/>
        <end position="1043"/>
    </location>
</feature>
<name>A0A8H4W4I5_9HELO</name>
<dbReference type="SUPFAM" id="SSF56235">
    <property type="entry name" value="N-terminal nucleophile aminohydrolases (Ntn hydrolases)"/>
    <property type="match status" value="1"/>
</dbReference>
<dbReference type="InterPro" id="IPR023333">
    <property type="entry name" value="Proteasome_suB-type"/>
</dbReference>
<sequence length="1043" mass="115093">MNHLPQAWGRPRDDVYGAYDSSYLQSNGPNQHTQQPVVTGTSVVALKFKDGVVIAADNLASYGSLARFTDVKRLRKFAETSVVGFGGDVSDMQYLDRLLNSLDIEEAYSSSGHTLNAHNLHTYLSKVFYKRRSDFNPLWNQVLVAGLDEESKPFLASADLLGTTFSSPSLATGFGAHLAQPLLRKVAPDEEAAAKLTKEEALEAVKESMKVLFYRDARSLDNYSIAVVTKDGIDLKENEKLEKQSWAFADQIRGYGTQTAKLKAEAQGRKAKLANSYHELLEEFSSKDLRTVGNYTLGRLIGKGSFGKVYLATHKLTNGSKVVLKSANKDDSNLAREIHHHRQFLHPHIARLYEVIVTETLVWLVLEYCPGDELYNHLLKHGPLPVEKVQKIFTQLVGAVSYVHNSSCVHRDLKLENILLDKHENVKLVDFGFTREYEGKASYLQTFCGTICYSAPEMLKGEKYAGEKVDVWSLGIILYALLCGELPFDDDDDNVTRTKILSTEPKWPEHLTPDARSLIGILLSKRPLIRPALSDILTHPFLAEHAPQQQAILKIQQLAPFTTALEKETLERMRSAGVDIDQVIENVLARRCDALAGWWSLLIEKEERKQIRRERKRKERDAENRASRRLSAASSRLERMAPTLKGMNEQGQEIKLSDPPRSRGRKERRSAHYPELILTDLPGLPEHGQLDSPDVATPPPPIDKDSIRSLSSSRQRRPIPPPKEGTLREARSRGSTLQLVTHNNDLLSPHTNGLSPRPQRRKHQHPFINQTSRSTPDLLSKSANSSRTGPKDPSPRPATSKTPPQARPALQPGPSSHPAVARIYNTPSNKRHSISPAPLTPRSTFRRSSTGLRGRKSTSSSVSSVRTIHHHHHSHSKASSTSSNGSGSMSMSKVSMPTRSPHHSVKVLPATPTTSSFPSNIRVVRQPPISSFNEGVSWGNSSPSPAFGTGGLVFAKRKKNLFKGPNLNTSSGASGSGSGSGVRAGSHSRSASVAGRRSGEIIEEEDEDEIEEVDAFSPVSGPGLVEETIFPPGETPVPTPKIV</sequence>
<evidence type="ECO:0000256" key="3">
    <source>
        <dbReference type="ARBA" id="ARBA00022741"/>
    </source>
</evidence>
<evidence type="ECO:0000313" key="10">
    <source>
        <dbReference type="EMBL" id="KAF4630659.1"/>
    </source>
</evidence>
<dbReference type="Pfam" id="PF00227">
    <property type="entry name" value="Proteasome"/>
    <property type="match status" value="1"/>
</dbReference>
<dbReference type="FunFam" id="3.60.20.10:FF:000014">
    <property type="entry name" value="Proteasome subunit beta type-7"/>
    <property type="match status" value="1"/>
</dbReference>
<dbReference type="InterPro" id="IPR029055">
    <property type="entry name" value="Ntn_hydrolases_N"/>
</dbReference>
<evidence type="ECO:0000256" key="6">
    <source>
        <dbReference type="ARBA" id="ARBA00023242"/>
    </source>
</evidence>
<dbReference type="InterPro" id="IPR017441">
    <property type="entry name" value="Protein_kinase_ATP_BS"/>
</dbReference>
<dbReference type="Pfam" id="PF00069">
    <property type="entry name" value="Pkinase"/>
    <property type="match status" value="1"/>
</dbReference>
<dbReference type="InterPro" id="IPR001353">
    <property type="entry name" value="Proteasome_sua/b"/>
</dbReference>
<comment type="caution">
    <text evidence="10">The sequence shown here is derived from an EMBL/GenBank/DDBJ whole genome shotgun (WGS) entry which is preliminary data.</text>
</comment>
<evidence type="ECO:0000256" key="2">
    <source>
        <dbReference type="ARBA" id="ARBA00022490"/>
    </source>
</evidence>
<dbReference type="CDD" id="cd03760">
    <property type="entry name" value="proteasome_beta_type_4"/>
    <property type="match status" value="1"/>
</dbReference>
<keyword evidence="5" id="KW-0647">Proteasome</keyword>
<comment type="subcellular location">
    <subcellularLocation>
        <location evidence="1">Nucleus</location>
    </subcellularLocation>
</comment>
<evidence type="ECO:0000259" key="9">
    <source>
        <dbReference type="PROSITE" id="PS50011"/>
    </source>
</evidence>
<feature type="compositionally biased region" description="Acidic residues" evidence="8">
    <location>
        <begin position="1001"/>
        <end position="1014"/>
    </location>
</feature>
<dbReference type="PROSITE" id="PS50011">
    <property type="entry name" value="PROTEIN_KINASE_DOM"/>
    <property type="match status" value="1"/>
</dbReference>
<accession>A0A8H4W4I5</accession>
<evidence type="ECO:0000256" key="8">
    <source>
        <dbReference type="SAM" id="MobiDB-lite"/>
    </source>
</evidence>
<dbReference type="GO" id="GO:0051603">
    <property type="term" value="P:proteolysis involved in protein catabolic process"/>
    <property type="evidence" value="ECO:0007669"/>
    <property type="project" value="InterPro"/>
</dbReference>